<gene>
    <name evidence="4" type="ORF">YBN1229_v1_0763</name>
</gene>
<evidence type="ECO:0000256" key="1">
    <source>
        <dbReference type="PROSITE-ProRule" id="PRU00182"/>
    </source>
</evidence>
<dbReference type="KEGG" id="fiy:BN1229_v1_0763"/>
<feature type="compositionally biased region" description="Basic and acidic residues" evidence="2">
    <location>
        <begin position="139"/>
        <end position="149"/>
    </location>
</feature>
<dbReference type="OrthoDB" id="9797176at2"/>
<protein>
    <submittedName>
        <fullName evidence="4">RNA-binding S4 domain-containing protein</fullName>
    </submittedName>
</protein>
<evidence type="ECO:0000313" key="4">
    <source>
        <dbReference type="EMBL" id="CPR16333.1"/>
    </source>
</evidence>
<dbReference type="Proteomes" id="UP000033187">
    <property type="component" value="Chromosome 1"/>
</dbReference>
<dbReference type="AlphaFoldDB" id="A0A0D6JBB5"/>
<evidence type="ECO:0000256" key="2">
    <source>
        <dbReference type="SAM" id="MobiDB-lite"/>
    </source>
</evidence>
<evidence type="ECO:0000259" key="3">
    <source>
        <dbReference type="SMART" id="SM00363"/>
    </source>
</evidence>
<dbReference type="SMART" id="SM00363">
    <property type="entry name" value="S4"/>
    <property type="match status" value="1"/>
</dbReference>
<accession>A0A0D6JBB5</accession>
<dbReference type="PROSITE" id="PS50889">
    <property type="entry name" value="S4"/>
    <property type="match status" value="1"/>
</dbReference>
<feature type="region of interest" description="Disordered" evidence="2">
    <location>
        <begin position="95"/>
        <end position="149"/>
    </location>
</feature>
<keyword evidence="5" id="KW-1185">Reference proteome</keyword>
<dbReference type="RefSeq" id="WP_046476707.1">
    <property type="nucleotide sequence ID" value="NZ_LN829118.1"/>
</dbReference>
<dbReference type="KEGG" id="fil:BN1229_v1_0758"/>
<feature type="compositionally biased region" description="Polar residues" evidence="2">
    <location>
        <begin position="99"/>
        <end position="113"/>
    </location>
</feature>
<proteinExistence type="predicted"/>
<sequence length="149" mass="16237">MSGPDTADTPSAAALPGQRLDKWLWFARVTKSRTLAATLIEGGKVRVNRAKTDKPSYQVRVGDVITATVHRKVRILKVLEPGLRRGPATEARTLYEELTPQSGSAISSESKTGASPVDFEPSPVERTPGAGRPTKRERRQLDRFKGGES</sequence>
<dbReference type="SUPFAM" id="SSF55174">
    <property type="entry name" value="Alpha-L RNA-binding motif"/>
    <property type="match status" value="1"/>
</dbReference>
<dbReference type="GO" id="GO:0003723">
    <property type="term" value="F:RNA binding"/>
    <property type="evidence" value="ECO:0007669"/>
    <property type="project" value="UniProtKB-KW"/>
</dbReference>
<evidence type="ECO:0000313" key="5">
    <source>
        <dbReference type="Proteomes" id="UP000033187"/>
    </source>
</evidence>
<keyword evidence="1" id="KW-0694">RNA-binding</keyword>
<reference evidence="5" key="1">
    <citation type="submission" date="2015-02" db="EMBL/GenBank/DDBJ databases">
        <authorList>
            <person name="Chooi Y.-H."/>
        </authorList>
    </citation>
    <scope>NUCLEOTIDE SEQUENCE [LARGE SCALE GENOMIC DNA]</scope>
    <source>
        <strain evidence="5">strain Y</strain>
    </source>
</reference>
<dbReference type="InterPro" id="IPR002942">
    <property type="entry name" value="S4_RNA-bd"/>
</dbReference>
<dbReference type="EMBL" id="LN829119">
    <property type="protein sequence ID" value="CPR16333.1"/>
    <property type="molecule type" value="Genomic_DNA"/>
</dbReference>
<dbReference type="Pfam" id="PF01479">
    <property type="entry name" value="S4"/>
    <property type="match status" value="1"/>
</dbReference>
<organism evidence="4 5">
    <name type="scientific">Candidatus Filomicrobium marinum</name>
    <dbReference type="NCBI Taxonomy" id="1608628"/>
    <lineage>
        <taxon>Bacteria</taxon>
        <taxon>Pseudomonadati</taxon>
        <taxon>Pseudomonadota</taxon>
        <taxon>Alphaproteobacteria</taxon>
        <taxon>Hyphomicrobiales</taxon>
        <taxon>Hyphomicrobiaceae</taxon>
        <taxon>Filomicrobium</taxon>
    </lineage>
</organism>
<dbReference type="InterPro" id="IPR036986">
    <property type="entry name" value="S4_RNA-bd_sf"/>
</dbReference>
<dbReference type="Gene3D" id="3.10.290.10">
    <property type="entry name" value="RNA-binding S4 domain"/>
    <property type="match status" value="1"/>
</dbReference>
<name>A0A0D6JBB5_9HYPH</name>
<dbReference type="CDD" id="cd00165">
    <property type="entry name" value="S4"/>
    <property type="match status" value="1"/>
</dbReference>
<feature type="domain" description="RNA-binding S4" evidence="3">
    <location>
        <begin position="18"/>
        <end position="81"/>
    </location>
</feature>